<sequence length="1087" mass="120956">MERLATWLIVEKDRKNKDGYGVRKWQNVKLLDVSKDEKSIKVSDSGHKDDAIIVTSDCVATLAVIPGTMKGDKSAQAGSYSVNKGEIVRVYRISSDRSQLEIELSNGKRVQSPRSKVDIAGGWPFVVMQEYKANGENQLTVKRHEWGKVFEVDPTCKWARVGIADGKVGLIPLSVMVIGNGRRYGDWKAVDHTVIHSTDVIHVPSSRPKGETLLEHAIEGLLLAIHDNRHSLGFTLSSWVDPRIDTMERRRDLIDCMITGYKKAGLFHVLKNGDFTMQAILDAGTKIEPKLSAAGLYLRFYAEVVTAPPQSDLYIGSSQDIEVRMQGHDYALSNKKGVHGTAMKFCKWRRSVLLCSMNEAIKEYRIIAEQVNFLLFGTYNDRLFMDSQKSVPQSNDALNNVLDELDGTEEPPEDIEADQDEAEAEDEEDEASTEEEHKAARKAQKAKQRWHAFKRAGRALNAIAEKTLTAIGWTPAIQRPSFAGSRFGKIRGLNVASPVDSQWLQVIYTKTYLPQHALTIYGRTSCILVKQENSSRICRIGSGTYGTGECVDFIFPPGVGPPLGTKVYVIFEVTDSYPHPKSWACLPTVCAYDDAKRAATLAVRAMWSSLTTEGQFETAYCFAGGEKGGHKYINDDAQPGSITILGRAIGTLNFLQRSEIVQDKRSIDFRYGLAKVVEVSFDNLRQILEKKPMTEVQHIKAGQLRPAAQIVQELTNAGAQNVGGEFAKFNTTIKTKGHQRKTCDRCYLSGKRSSMRDPVYRAVDAYDECKQKEGTNSCTRCYQAGIPCTWTNTDVLRETVALHLALLPKNPDHTVLKITDPKHQTFGSLMSPGAMVEKASRTGPSASQYTPQKPSPRGPSTSQHTPTSASPHGQSTGHQAAQTPSRGGQSTSHQAPQTPSRGGAPTSPFTPEQLPDLPPSFTVNSLRSRWERDVDWQKVEYLHQMILAGVWAHPNLSIDEDGVAGAHWKTALDTMRTTLQVYGDSIFPNKHREIRKMLDDLADVEQSTATGWSTPFGSGGSTVYDRLPTTHELLLYFNNHRLTREQMAEVGEWVYYMGQYVNKNVQRQLAQVRLAGENRGFDVRAWK</sequence>
<dbReference type="EMBL" id="MU001631">
    <property type="protein sequence ID" value="KAF2488194.1"/>
    <property type="molecule type" value="Genomic_DNA"/>
</dbReference>
<accession>A0A6A6Q868</accession>
<keyword evidence="3" id="KW-1185">Reference proteome</keyword>
<evidence type="ECO:0000256" key="1">
    <source>
        <dbReference type="SAM" id="MobiDB-lite"/>
    </source>
</evidence>
<organism evidence="2 3">
    <name type="scientific">Neohortaea acidophila</name>
    <dbReference type="NCBI Taxonomy" id="245834"/>
    <lineage>
        <taxon>Eukaryota</taxon>
        <taxon>Fungi</taxon>
        <taxon>Dikarya</taxon>
        <taxon>Ascomycota</taxon>
        <taxon>Pezizomycotina</taxon>
        <taxon>Dothideomycetes</taxon>
        <taxon>Dothideomycetidae</taxon>
        <taxon>Mycosphaerellales</taxon>
        <taxon>Teratosphaeriaceae</taxon>
        <taxon>Neohortaea</taxon>
    </lineage>
</organism>
<dbReference type="InterPro" id="IPR036028">
    <property type="entry name" value="SH3-like_dom_sf"/>
</dbReference>
<evidence type="ECO:0000313" key="2">
    <source>
        <dbReference type="EMBL" id="KAF2488194.1"/>
    </source>
</evidence>
<dbReference type="AlphaFoldDB" id="A0A6A6Q868"/>
<feature type="compositionally biased region" description="Polar residues" evidence="1">
    <location>
        <begin position="842"/>
        <end position="900"/>
    </location>
</feature>
<dbReference type="RefSeq" id="XP_033594763.1">
    <property type="nucleotide sequence ID" value="XM_033735117.1"/>
</dbReference>
<dbReference type="SUPFAM" id="SSF50044">
    <property type="entry name" value="SH3-domain"/>
    <property type="match status" value="1"/>
</dbReference>
<reference evidence="2" key="1">
    <citation type="journal article" date="2020" name="Stud. Mycol.">
        <title>101 Dothideomycetes genomes: a test case for predicting lifestyles and emergence of pathogens.</title>
        <authorList>
            <person name="Haridas S."/>
            <person name="Albert R."/>
            <person name="Binder M."/>
            <person name="Bloem J."/>
            <person name="Labutti K."/>
            <person name="Salamov A."/>
            <person name="Andreopoulos B."/>
            <person name="Baker S."/>
            <person name="Barry K."/>
            <person name="Bills G."/>
            <person name="Bluhm B."/>
            <person name="Cannon C."/>
            <person name="Castanera R."/>
            <person name="Culley D."/>
            <person name="Daum C."/>
            <person name="Ezra D."/>
            <person name="Gonzalez J."/>
            <person name="Henrissat B."/>
            <person name="Kuo A."/>
            <person name="Liang C."/>
            <person name="Lipzen A."/>
            <person name="Lutzoni F."/>
            <person name="Magnuson J."/>
            <person name="Mondo S."/>
            <person name="Nolan M."/>
            <person name="Ohm R."/>
            <person name="Pangilinan J."/>
            <person name="Park H.-J."/>
            <person name="Ramirez L."/>
            <person name="Alfaro M."/>
            <person name="Sun H."/>
            <person name="Tritt A."/>
            <person name="Yoshinaga Y."/>
            <person name="Zwiers L.-H."/>
            <person name="Turgeon B."/>
            <person name="Goodwin S."/>
            <person name="Spatafora J."/>
            <person name="Crous P."/>
            <person name="Grigoriev I."/>
        </authorList>
    </citation>
    <scope>NUCLEOTIDE SEQUENCE</scope>
    <source>
        <strain evidence="2">CBS 113389</strain>
    </source>
</reference>
<gene>
    <name evidence="2" type="ORF">BDY17DRAFT_307457</name>
</gene>
<proteinExistence type="predicted"/>
<dbReference type="Proteomes" id="UP000799767">
    <property type="component" value="Unassembled WGS sequence"/>
</dbReference>
<feature type="region of interest" description="Disordered" evidence="1">
    <location>
        <begin position="404"/>
        <end position="444"/>
    </location>
</feature>
<protein>
    <submittedName>
        <fullName evidence="2">Uncharacterized protein</fullName>
    </submittedName>
</protein>
<dbReference type="GeneID" id="54476119"/>
<feature type="region of interest" description="Disordered" evidence="1">
    <location>
        <begin position="837"/>
        <end position="920"/>
    </location>
</feature>
<feature type="compositionally biased region" description="Acidic residues" evidence="1">
    <location>
        <begin position="404"/>
        <end position="433"/>
    </location>
</feature>
<name>A0A6A6Q868_9PEZI</name>
<evidence type="ECO:0000313" key="3">
    <source>
        <dbReference type="Proteomes" id="UP000799767"/>
    </source>
</evidence>
<dbReference type="OrthoDB" id="4788824at2759"/>